<evidence type="ECO:0000256" key="6">
    <source>
        <dbReference type="ARBA" id="ARBA00023014"/>
    </source>
</evidence>
<feature type="compositionally biased region" description="Gly residues" evidence="10">
    <location>
        <begin position="47"/>
        <end position="57"/>
    </location>
</feature>
<dbReference type="PROSITE" id="PS51296">
    <property type="entry name" value="RIESKE"/>
    <property type="match status" value="1"/>
</dbReference>
<evidence type="ECO:0000256" key="10">
    <source>
        <dbReference type="SAM" id="MobiDB-lite"/>
    </source>
</evidence>
<evidence type="ECO:0000259" key="11">
    <source>
        <dbReference type="PROSITE" id="PS51296"/>
    </source>
</evidence>
<protein>
    <recommendedName>
        <fullName evidence="2">Cytochrome bc1 complex Rieske iron-sulfur subunit</fullName>
    </recommendedName>
    <alternativeName>
        <fullName evidence="8">Cytochrome bc1 reductase complex subunit QcrA</fullName>
    </alternativeName>
</protein>
<dbReference type="Gene3D" id="2.102.10.10">
    <property type="entry name" value="Rieske [2Fe-2S] iron-sulphur domain"/>
    <property type="match status" value="1"/>
</dbReference>
<evidence type="ECO:0000313" key="13">
    <source>
        <dbReference type="Proteomes" id="UP001428817"/>
    </source>
</evidence>
<evidence type="ECO:0000256" key="8">
    <source>
        <dbReference type="ARBA" id="ARBA00029586"/>
    </source>
</evidence>
<evidence type="ECO:0000256" key="5">
    <source>
        <dbReference type="ARBA" id="ARBA00023004"/>
    </source>
</evidence>
<sequence length="152" mass="15129">MVAEEDDTHRAPNRRLLLAGCGLGVAGVVAAVGGCAESPRADRPTGGDTGGGGGPGSAGTVLGAAADVPVGGGRIFDSLEVVVTQPEPGRFLGFSSVCTHTGCNVTEVVAGSINCPCHGSRYRLDGSVERGPAPRALPSRPVRVADGKIVLT</sequence>
<dbReference type="PRINTS" id="PR00162">
    <property type="entry name" value="RIESKE"/>
</dbReference>
<evidence type="ECO:0000256" key="2">
    <source>
        <dbReference type="ARBA" id="ARBA00015816"/>
    </source>
</evidence>
<keyword evidence="5" id="KW-0408">Iron</keyword>
<name>A0ABP9QEF5_9PSEU</name>
<dbReference type="InterPro" id="IPR036922">
    <property type="entry name" value="Rieske_2Fe-2S_sf"/>
</dbReference>
<feature type="domain" description="Rieske" evidence="11">
    <location>
        <begin position="60"/>
        <end position="151"/>
    </location>
</feature>
<reference evidence="13" key="1">
    <citation type="journal article" date="2019" name="Int. J. Syst. Evol. Microbiol.">
        <title>The Global Catalogue of Microorganisms (GCM) 10K type strain sequencing project: providing services to taxonomists for standard genome sequencing and annotation.</title>
        <authorList>
            <consortium name="The Broad Institute Genomics Platform"/>
            <consortium name="The Broad Institute Genome Sequencing Center for Infectious Disease"/>
            <person name="Wu L."/>
            <person name="Ma J."/>
        </authorList>
    </citation>
    <scope>NUCLEOTIDE SEQUENCE [LARGE SCALE GENOMIC DNA]</scope>
    <source>
        <strain evidence="13">JCM 18303</strain>
    </source>
</reference>
<evidence type="ECO:0000256" key="9">
    <source>
        <dbReference type="ARBA" id="ARBA00034078"/>
    </source>
</evidence>
<dbReference type="Pfam" id="PF00355">
    <property type="entry name" value="Rieske"/>
    <property type="match status" value="1"/>
</dbReference>
<keyword evidence="3" id="KW-0001">2Fe-2S</keyword>
<comment type="cofactor">
    <cofactor evidence="9">
        <name>[2Fe-2S] cluster</name>
        <dbReference type="ChEBI" id="CHEBI:190135"/>
    </cofactor>
</comment>
<dbReference type="RefSeq" id="WP_221497649.1">
    <property type="nucleotide sequence ID" value="NZ_BAABJP010000020.1"/>
</dbReference>
<gene>
    <name evidence="12" type="ORF">GCM10023321_43350</name>
</gene>
<evidence type="ECO:0000256" key="7">
    <source>
        <dbReference type="ARBA" id="ARBA00023157"/>
    </source>
</evidence>
<keyword evidence="7" id="KW-1015">Disulfide bond</keyword>
<dbReference type="InterPro" id="IPR017941">
    <property type="entry name" value="Rieske_2Fe-2S"/>
</dbReference>
<dbReference type="InterPro" id="IPR014349">
    <property type="entry name" value="Rieske_Fe-S_prot"/>
</dbReference>
<evidence type="ECO:0000256" key="1">
    <source>
        <dbReference type="ARBA" id="ARBA00002494"/>
    </source>
</evidence>
<dbReference type="InterPro" id="IPR005805">
    <property type="entry name" value="Rieske_Fe-S_prot_C"/>
</dbReference>
<dbReference type="PANTHER" id="PTHR10134">
    <property type="entry name" value="CYTOCHROME B-C1 COMPLEX SUBUNIT RIESKE, MITOCHONDRIAL"/>
    <property type="match status" value="1"/>
</dbReference>
<evidence type="ECO:0000256" key="4">
    <source>
        <dbReference type="ARBA" id="ARBA00022723"/>
    </source>
</evidence>
<evidence type="ECO:0000313" key="12">
    <source>
        <dbReference type="EMBL" id="GAA5160522.1"/>
    </source>
</evidence>
<comment type="caution">
    <text evidence="12">The sequence shown here is derived from an EMBL/GenBank/DDBJ whole genome shotgun (WGS) entry which is preliminary data.</text>
</comment>
<feature type="region of interest" description="Disordered" evidence="10">
    <location>
        <begin position="37"/>
        <end position="60"/>
    </location>
</feature>
<dbReference type="EMBL" id="BAABJP010000020">
    <property type="protein sequence ID" value="GAA5160522.1"/>
    <property type="molecule type" value="Genomic_DNA"/>
</dbReference>
<proteinExistence type="predicted"/>
<dbReference type="Proteomes" id="UP001428817">
    <property type="component" value="Unassembled WGS sequence"/>
</dbReference>
<keyword evidence="4" id="KW-0479">Metal-binding</keyword>
<dbReference type="CDD" id="cd03467">
    <property type="entry name" value="Rieske"/>
    <property type="match status" value="1"/>
</dbReference>
<evidence type="ECO:0000256" key="3">
    <source>
        <dbReference type="ARBA" id="ARBA00022714"/>
    </source>
</evidence>
<comment type="function">
    <text evidence="1">Iron-sulfur subunit of the cytochrome bc1 complex, an essential component of the respiratory electron transport chain required for ATP synthesis. The bc1 complex catalyzes the oxidation of menaquinol and the reduction of cytochrome c in the respiratory chain. The bc1 complex operates through a Q-cycle mechanism that couples electron transfer to generation of the proton gradient that drives ATP synthesis.</text>
</comment>
<organism evidence="12 13">
    <name type="scientific">Pseudonocardia eucalypti</name>
    <dbReference type="NCBI Taxonomy" id="648755"/>
    <lineage>
        <taxon>Bacteria</taxon>
        <taxon>Bacillati</taxon>
        <taxon>Actinomycetota</taxon>
        <taxon>Actinomycetes</taxon>
        <taxon>Pseudonocardiales</taxon>
        <taxon>Pseudonocardiaceae</taxon>
        <taxon>Pseudonocardia</taxon>
    </lineage>
</organism>
<keyword evidence="13" id="KW-1185">Reference proteome</keyword>
<dbReference type="SUPFAM" id="SSF50022">
    <property type="entry name" value="ISP domain"/>
    <property type="match status" value="1"/>
</dbReference>
<keyword evidence="6" id="KW-0411">Iron-sulfur</keyword>
<accession>A0ABP9QEF5</accession>